<comment type="similarity">
    <text evidence="1">Belongs to the acetyltransferase family. GNAT subfamily.</text>
</comment>
<evidence type="ECO:0000256" key="3">
    <source>
        <dbReference type="ARBA" id="ARBA00023315"/>
    </source>
</evidence>
<dbReference type="InterPro" id="IPR039135">
    <property type="entry name" value="NAT9-like"/>
</dbReference>
<evidence type="ECO:0000259" key="4">
    <source>
        <dbReference type="Pfam" id="PF13302"/>
    </source>
</evidence>
<name>A0ABR4CHS0_9HELO</name>
<dbReference type="Pfam" id="PF13302">
    <property type="entry name" value="Acetyltransf_3"/>
    <property type="match status" value="1"/>
</dbReference>
<dbReference type="SUPFAM" id="SSF55729">
    <property type="entry name" value="Acyl-CoA N-acyltransferases (Nat)"/>
    <property type="match status" value="1"/>
</dbReference>
<dbReference type="PANTHER" id="PTHR13256:SF16">
    <property type="entry name" value="ALPHA_BETA-TUBULIN-N-ACETYLTRANSFERASE 9"/>
    <property type="match status" value="1"/>
</dbReference>
<evidence type="ECO:0000256" key="1">
    <source>
        <dbReference type="ARBA" id="ARBA00009342"/>
    </source>
</evidence>
<reference evidence="5 6" key="1">
    <citation type="journal article" date="2024" name="Commun. Biol.">
        <title>Comparative genomic analysis of thermophilic fungi reveals convergent evolutionary adaptations and gene losses.</title>
        <authorList>
            <person name="Steindorff A.S."/>
            <person name="Aguilar-Pontes M.V."/>
            <person name="Robinson A.J."/>
            <person name="Andreopoulos B."/>
            <person name="LaButti K."/>
            <person name="Kuo A."/>
            <person name="Mondo S."/>
            <person name="Riley R."/>
            <person name="Otillar R."/>
            <person name="Haridas S."/>
            <person name="Lipzen A."/>
            <person name="Grimwood J."/>
            <person name="Schmutz J."/>
            <person name="Clum A."/>
            <person name="Reid I.D."/>
            <person name="Moisan M.C."/>
            <person name="Butler G."/>
            <person name="Nguyen T.T.M."/>
            <person name="Dewar K."/>
            <person name="Conant G."/>
            <person name="Drula E."/>
            <person name="Henrissat B."/>
            <person name="Hansel C."/>
            <person name="Singer S."/>
            <person name="Hutchinson M.I."/>
            <person name="de Vries R.P."/>
            <person name="Natvig D.O."/>
            <person name="Powell A.J."/>
            <person name="Tsang A."/>
            <person name="Grigoriev I.V."/>
        </authorList>
    </citation>
    <scope>NUCLEOTIDE SEQUENCE [LARGE SCALE GENOMIC DNA]</scope>
    <source>
        <strain evidence="5 6">CBS 494.80</strain>
    </source>
</reference>
<evidence type="ECO:0000256" key="2">
    <source>
        <dbReference type="ARBA" id="ARBA00022679"/>
    </source>
</evidence>
<comment type="caution">
    <text evidence="5">The sequence shown here is derived from an EMBL/GenBank/DDBJ whole genome shotgun (WGS) entry which is preliminary data.</text>
</comment>
<dbReference type="Proteomes" id="UP001595075">
    <property type="component" value="Unassembled WGS sequence"/>
</dbReference>
<evidence type="ECO:0000313" key="5">
    <source>
        <dbReference type="EMBL" id="KAL2068738.1"/>
    </source>
</evidence>
<dbReference type="EMBL" id="JAZHXI010000008">
    <property type="protein sequence ID" value="KAL2068738.1"/>
    <property type="molecule type" value="Genomic_DNA"/>
</dbReference>
<dbReference type="Gene3D" id="3.40.630.30">
    <property type="match status" value="1"/>
</dbReference>
<protein>
    <recommendedName>
        <fullName evidence="4">N-acetyltransferase domain-containing protein</fullName>
    </recommendedName>
</protein>
<sequence>MLFNEKTAISTPKILLVPYEASHVLKYHEWMQDEKIQAETASEPLTLEEEYSMQKSWRTDVDKLTFIACLPLDATTDSILDSPYVASPATPPGEYRRALTAGTADSPSRMIGDVNLFLTHDGATKLSPFIGEIELMIAPTQFRRNGHGRGAVLAFLTYIARHLDSILLEYWRKLPPNTYQIPPLRGLRVKIGIENEGSLRLFRSLGFECKEGEEEPDYFGELELWFQGTFGEDAMEKLRSKWRSEQYEELLYWKGDNPTGAKE</sequence>
<keyword evidence="6" id="KW-1185">Reference proteome</keyword>
<keyword evidence="2" id="KW-0808">Transferase</keyword>
<accession>A0ABR4CHS0</accession>
<feature type="domain" description="N-acetyltransferase" evidence="4">
    <location>
        <begin position="14"/>
        <end position="208"/>
    </location>
</feature>
<gene>
    <name evidence="5" type="ORF">VTL71DRAFT_15076</name>
</gene>
<dbReference type="PANTHER" id="PTHR13256">
    <property type="entry name" value="N-ACETYLTRANSFERASE 9"/>
    <property type="match status" value="1"/>
</dbReference>
<dbReference type="InterPro" id="IPR000182">
    <property type="entry name" value="GNAT_dom"/>
</dbReference>
<dbReference type="InterPro" id="IPR016181">
    <property type="entry name" value="Acyl_CoA_acyltransferase"/>
</dbReference>
<organism evidence="5 6">
    <name type="scientific">Oculimacula yallundae</name>
    <dbReference type="NCBI Taxonomy" id="86028"/>
    <lineage>
        <taxon>Eukaryota</taxon>
        <taxon>Fungi</taxon>
        <taxon>Dikarya</taxon>
        <taxon>Ascomycota</taxon>
        <taxon>Pezizomycotina</taxon>
        <taxon>Leotiomycetes</taxon>
        <taxon>Helotiales</taxon>
        <taxon>Ploettnerulaceae</taxon>
        <taxon>Oculimacula</taxon>
    </lineage>
</organism>
<keyword evidence="3" id="KW-0012">Acyltransferase</keyword>
<evidence type="ECO:0000313" key="6">
    <source>
        <dbReference type="Proteomes" id="UP001595075"/>
    </source>
</evidence>
<proteinExistence type="inferred from homology"/>